<dbReference type="InterPro" id="IPR001294">
    <property type="entry name" value="Phytochrome"/>
</dbReference>
<dbReference type="InterPro" id="IPR036890">
    <property type="entry name" value="HATPase_C_sf"/>
</dbReference>
<dbReference type="EC" id="2.7.13.3" evidence="3"/>
<dbReference type="Gene3D" id="3.30.450.20">
    <property type="entry name" value="PAS domain"/>
    <property type="match status" value="1"/>
</dbReference>
<dbReference type="Proteomes" id="UP000509568">
    <property type="component" value="Chromosome"/>
</dbReference>
<dbReference type="InterPro" id="IPR050351">
    <property type="entry name" value="BphY/WalK/GraS-like"/>
</dbReference>
<dbReference type="PRINTS" id="PR01033">
    <property type="entry name" value="PHYTOCHROME"/>
</dbReference>
<feature type="domain" description="Phytochrome chromophore attachment site" evidence="12">
    <location>
        <begin position="173"/>
        <end position="331"/>
    </location>
</feature>
<dbReference type="PROSITE" id="PS50109">
    <property type="entry name" value="HIS_KIN"/>
    <property type="match status" value="1"/>
</dbReference>
<dbReference type="Pfam" id="PF08446">
    <property type="entry name" value="PAS_2"/>
    <property type="match status" value="1"/>
</dbReference>
<evidence type="ECO:0000259" key="13">
    <source>
        <dbReference type="PROSITE" id="PS50109"/>
    </source>
</evidence>
<keyword evidence="10" id="KW-0675">Receptor</keyword>
<dbReference type="SUPFAM" id="SSF55781">
    <property type="entry name" value="GAF domain-like"/>
    <property type="match status" value="2"/>
</dbReference>
<evidence type="ECO:0000256" key="6">
    <source>
        <dbReference type="ARBA" id="ARBA00022606"/>
    </source>
</evidence>
<evidence type="ECO:0000256" key="1">
    <source>
        <dbReference type="ARBA" id="ARBA00000085"/>
    </source>
</evidence>
<keyword evidence="9" id="KW-0157">Chromophore</keyword>
<evidence type="ECO:0000313" key="14">
    <source>
        <dbReference type="EMBL" id="QKZ05506.1"/>
    </source>
</evidence>
<dbReference type="GO" id="GO:0005886">
    <property type="term" value="C:plasma membrane"/>
    <property type="evidence" value="ECO:0007669"/>
    <property type="project" value="UniProtKB-ARBA"/>
</dbReference>
<dbReference type="InterPro" id="IPR016132">
    <property type="entry name" value="Phyto_chromo_attachment"/>
</dbReference>
<dbReference type="SUPFAM" id="SSF55785">
    <property type="entry name" value="PYP-like sensor domain (PAS domain)"/>
    <property type="match status" value="1"/>
</dbReference>
<dbReference type="InterPro" id="IPR043150">
    <property type="entry name" value="Phytochrome_PHY_sf"/>
</dbReference>
<dbReference type="InterPro" id="IPR003594">
    <property type="entry name" value="HATPase_dom"/>
</dbReference>
<evidence type="ECO:0000256" key="7">
    <source>
        <dbReference type="ARBA" id="ARBA00022679"/>
    </source>
</evidence>
<dbReference type="PANTHER" id="PTHR42878">
    <property type="entry name" value="TWO-COMPONENT HISTIDINE KINASE"/>
    <property type="match status" value="1"/>
</dbReference>
<evidence type="ECO:0000256" key="3">
    <source>
        <dbReference type="ARBA" id="ARBA00012438"/>
    </source>
</evidence>
<dbReference type="FunFam" id="3.30.565.10:FF:000006">
    <property type="entry name" value="Sensor histidine kinase WalK"/>
    <property type="match status" value="1"/>
</dbReference>
<dbReference type="GO" id="GO:0009584">
    <property type="term" value="P:detection of visible light"/>
    <property type="evidence" value="ECO:0007669"/>
    <property type="project" value="InterPro"/>
</dbReference>
<dbReference type="InterPro" id="IPR029016">
    <property type="entry name" value="GAF-like_dom_sf"/>
</dbReference>
<dbReference type="CDD" id="cd00082">
    <property type="entry name" value="HisKA"/>
    <property type="match status" value="1"/>
</dbReference>
<dbReference type="GO" id="GO:0007234">
    <property type="term" value="P:osmosensory signaling via phosphorelay pathway"/>
    <property type="evidence" value="ECO:0007669"/>
    <property type="project" value="TreeGrafter"/>
</dbReference>
<dbReference type="Gene3D" id="3.30.450.40">
    <property type="match status" value="1"/>
</dbReference>
<organism evidence="14 15">
    <name type="scientific">Pseudomonas eucalypticola</name>
    <dbReference type="NCBI Taxonomy" id="2599595"/>
    <lineage>
        <taxon>Bacteria</taxon>
        <taxon>Pseudomonadati</taxon>
        <taxon>Pseudomonadota</taxon>
        <taxon>Gammaproteobacteria</taxon>
        <taxon>Pseudomonadales</taxon>
        <taxon>Pseudomonadaceae</taxon>
        <taxon>Pseudomonas</taxon>
    </lineage>
</organism>
<dbReference type="Gene3D" id="1.10.287.130">
    <property type="match status" value="1"/>
</dbReference>
<feature type="region of interest" description="Disordered" evidence="11">
    <location>
        <begin position="1"/>
        <end position="21"/>
    </location>
</feature>
<feature type="domain" description="Histidine kinase" evidence="13">
    <location>
        <begin position="553"/>
        <end position="767"/>
    </location>
</feature>
<gene>
    <name evidence="14" type="ORF">HWQ56_17570</name>
</gene>
<evidence type="ECO:0000256" key="8">
    <source>
        <dbReference type="ARBA" id="ARBA00022777"/>
    </source>
</evidence>
<sequence>MTTIRARSSAENGARTRRSSLTSGDISAALAQATANCAKEPIHLPGSIQPHGFMLVLDPDSLAVLQASENIHRWLGEAALQWLGRRLPELLLGGDQVARLLAERTSDEHKPMHVADVRFAVGNYQGPPIALMVHRFDGVLIAEFEPASDVLTAYANLYPLVRTFIGQLQGAESIEQVCAQAVAEVKRITGFGRVKAYRFDEAGDGLVLAELADPGYPSYLGLCFPAADIPPQARALYCANRIRVIEDANYVPAALVPALNPLTERPLDLSHAALRSVSPVHLQYMRNMRTLASMSISIVVGGRLWGLISCHHAEPKAVRFQSRTACELLGSVLSLQIESMELHVRNQRLLGVRQQIVQLLSAMADRDSVRDGALALSDTLLGFARAQGAAIITASSCDLVGQTPDEAQVQALTEWLAERGGHEVFHSDNVGRDIPSLPGLAAQVGGVLAVAISEIHSHYLIWFKPEQARSVNWAGKPEKSISDSGALNPRHSFDSWQETVKGYSSPWDPLEIEGVAELRTAVLGIVLRKAEELAQLAGELKRSNKELEAFSYSVSHDLRAPLRHIAGYAELLGDFEGEKLSERGQRFLDHIGESARFAGSLVDNLLSFSQMGRSALRLSDVDLGALVDAIRQEMIPDYEGRDVQWHVQALPRVLADAAFLHLALRNLISNALKYSRDSDPAVIEIGATEQNGETVVYVRDNGVGFDMQYVDKLFGVFQRLHRMEEFEGTGIGLASVRRIIERHDGRVWAQGALGEGATFSFALPHHPARNSA</sequence>
<evidence type="ECO:0000259" key="12">
    <source>
        <dbReference type="PROSITE" id="PS50046"/>
    </source>
</evidence>
<dbReference type="InterPro" id="IPR036097">
    <property type="entry name" value="HisK_dim/P_sf"/>
</dbReference>
<dbReference type="Gene3D" id="3.30.450.270">
    <property type="match status" value="1"/>
</dbReference>
<dbReference type="Pfam" id="PF00512">
    <property type="entry name" value="HisKA"/>
    <property type="match status" value="1"/>
</dbReference>
<dbReference type="SUPFAM" id="SSF47384">
    <property type="entry name" value="Homodimeric domain of signal transducing histidine kinase"/>
    <property type="match status" value="1"/>
</dbReference>
<feature type="compositionally biased region" description="Polar residues" evidence="11">
    <location>
        <begin position="1"/>
        <end position="11"/>
    </location>
</feature>
<dbReference type="Pfam" id="PF01590">
    <property type="entry name" value="GAF"/>
    <property type="match status" value="1"/>
</dbReference>
<dbReference type="Pfam" id="PF02518">
    <property type="entry name" value="HATPase_c"/>
    <property type="match status" value="1"/>
</dbReference>
<keyword evidence="8" id="KW-0418">Kinase</keyword>
<keyword evidence="6" id="KW-0716">Sensory transduction</keyword>
<dbReference type="SMART" id="SM00388">
    <property type="entry name" value="HisKA"/>
    <property type="match status" value="1"/>
</dbReference>
<dbReference type="SUPFAM" id="SSF55874">
    <property type="entry name" value="ATPase domain of HSP90 chaperone/DNA topoisomerase II/histidine kinase"/>
    <property type="match status" value="1"/>
</dbReference>
<dbReference type="GO" id="GO:0006355">
    <property type="term" value="P:regulation of DNA-templated transcription"/>
    <property type="evidence" value="ECO:0007669"/>
    <property type="project" value="InterPro"/>
</dbReference>
<dbReference type="Gene3D" id="3.30.565.10">
    <property type="entry name" value="Histidine kinase-like ATPase, C-terminal domain"/>
    <property type="match status" value="1"/>
</dbReference>
<proteinExistence type="inferred from homology"/>
<dbReference type="GO" id="GO:0000156">
    <property type="term" value="F:phosphorelay response regulator activity"/>
    <property type="evidence" value="ECO:0007669"/>
    <property type="project" value="TreeGrafter"/>
</dbReference>
<dbReference type="GO" id="GO:0009881">
    <property type="term" value="F:photoreceptor activity"/>
    <property type="evidence" value="ECO:0007669"/>
    <property type="project" value="UniProtKB-KW"/>
</dbReference>
<comment type="similarity">
    <text evidence="2">In the N-terminal section; belongs to the phytochrome family.</text>
</comment>
<comment type="catalytic activity">
    <reaction evidence="1">
        <text>ATP + protein L-histidine = ADP + protein N-phospho-L-histidine.</text>
        <dbReference type="EC" id="2.7.13.3"/>
    </reaction>
</comment>
<evidence type="ECO:0000313" key="15">
    <source>
        <dbReference type="Proteomes" id="UP000509568"/>
    </source>
</evidence>
<dbReference type="InterPro" id="IPR003018">
    <property type="entry name" value="GAF"/>
</dbReference>
<evidence type="ECO:0000256" key="11">
    <source>
        <dbReference type="SAM" id="MobiDB-lite"/>
    </source>
</evidence>
<evidence type="ECO:0000256" key="5">
    <source>
        <dbReference type="ARBA" id="ARBA00022553"/>
    </source>
</evidence>
<dbReference type="GO" id="GO:0000155">
    <property type="term" value="F:phosphorelay sensor kinase activity"/>
    <property type="evidence" value="ECO:0007669"/>
    <property type="project" value="InterPro"/>
</dbReference>
<dbReference type="GO" id="GO:0030295">
    <property type="term" value="F:protein kinase activator activity"/>
    <property type="evidence" value="ECO:0007669"/>
    <property type="project" value="TreeGrafter"/>
</dbReference>
<reference evidence="14 15" key="1">
    <citation type="submission" date="2020-06" db="EMBL/GenBank/DDBJ databases">
        <title>Pseudomonas eucalypticola sp. nov., an endophyte of Eucalyptus dunnii leaves with biocontrol ability of eucalyptus leaf blight.</title>
        <authorList>
            <person name="Liu Y."/>
            <person name="Song Z."/>
            <person name="Zeng H."/>
            <person name="Lu M."/>
            <person name="Wang X."/>
            <person name="Lian X."/>
            <person name="Zhang Q."/>
        </authorList>
    </citation>
    <scope>NUCLEOTIDE SEQUENCE [LARGE SCALE GENOMIC DNA]</scope>
    <source>
        <strain evidence="14 15">NP-1</strain>
    </source>
</reference>
<dbReference type="SMART" id="SM00065">
    <property type="entry name" value="GAF"/>
    <property type="match status" value="1"/>
</dbReference>
<dbReference type="RefSeq" id="WP_176571307.1">
    <property type="nucleotide sequence ID" value="NZ_CP056030.1"/>
</dbReference>
<dbReference type="AlphaFoldDB" id="A0A7D5HHN8"/>
<dbReference type="PANTHER" id="PTHR42878:SF15">
    <property type="entry name" value="BACTERIOPHYTOCHROME"/>
    <property type="match status" value="1"/>
</dbReference>
<accession>A0A7D5HHN8</accession>
<dbReference type="EMBL" id="CP056030">
    <property type="protein sequence ID" value="QKZ05506.1"/>
    <property type="molecule type" value="Genomic_DNA"/>
</dbReference>
<evidence type="ECO:0000256" key="4">
    <source>
        <dbReference type="ARBA" id="ARBA00022543"/>
    </source>
</evidence>
<keyword evidence="7" id="KW-0808">Transferase</keyword>
<evidence type="ECO:0000256" key="9">
    <source>
        <dbReference type="ARBA" id="ARBA00022991"/>
    </source>
</evidence>
<dbReference type="PROSITE" id="PS50046">
    <property type="entry name" value="PHYTOCHROME_2"/>
    <property type="match status" value="1"/>
</dbReference>
<keyword evidence="15" id="KW-1185">Reference proteome</keyword>
<dbReference type="Pfam" id="PF00360">
    <property type="entry name" value="PHY"/>
    <property type="match status" value="1"/>
</dbReference>
<dbReference type="SMART" id="SM00387">
    <property type="entry name" value="HATPase_c"/>
    <property type="match status" value="1"/>
</dbReference>
<name>A0A7D5HHN8_9PSED</name>
<dbReference type="InterPro" id="IPR013515">
    <property type="entry name" value="Phytochrome_cen-reg"/>
</dbReference>
<keyword evidence="4" id="KW-0600">Photoreceptor protein</keyword>
<dbReference type="InterPro" id="IPR003661">
    <property type="entry name" value="HisK_dim/P_dom"/>
</dbReference>
<dbReference type="InterPro" id="IPR013654">
    <property type="entry name" value="PAS_2"/>
</dbReference>
<dbReference type="InterPro" id="IPR035965">
    <property type="entry name" value="PAS-like_dom_sf"/>
</dbReference>
<evidence type="ECO:0000256" key="10">
    <source>
        <dbReference type="ARBA" id="ARBA00023170"/>
    </source>
</evidence>
<keyword evidence="5" id="KW-0597">Phosphoprotein</keyword>
<dbReference type="KEGG" id="pez:HWQ56_17570"/>
<evidence type="ECO:0000256" key="2">
    <source>
        <dbReference type="ARBA" id="ARBA00006402"/>
    </source>
</evidence>
<protein>
    <recommendedName>
        <fullName evidence="3">histidine kinase</fullName>
        <ecNumber evidence="3">2.7.13.3</ecNumber>
    </recommendedName>
</protein>
<dbReference type="InterPro" id="IPR005467">
    <property type="entry name" value="His_kinase_dom"/>
</dbReference>